<evidence type="ECO:0000256" key="7">
    <source>
        <dbReference type="ARBA" id="ARBA00022527"/>
    </source>
</evidence>
<keyword evidence="11" id="KW-0547">Nucleotide-binding</keyword>
<feature type="region of interest" description="Disordered" evidence="21">
    <location>
        <begin position="452"/>
        <end position="473"/>
    </location>
</feature>
<dbReference type="PANTHER" id="PTHR45852:SF1">
    <property type="entry name" value="SERINE_THREONINE-PROTEIN KINASE RIO2"/>
    <property type="match status" value="1"/>
</dbReference>
<accession>A0AAV2BXD4</accession>
<evidence type="ECO:0000256" key="8">
    <source>
        <dbReference type="ARBA" id="ARBA00022553"/>
    </source>
</evidence>
<evidence type="ECO:0000256" key="11">
    <source>
        <dbReference type="ARBA" id="ARBA00022741"/>
    </source>
</evidence>
<evidence type="ECO:0000256" key="5">
    <source>
        <dbReference type="ARBA" id="ARBA00022490"/>
    </source>
</evidence>
<evidence type="ECO:0000256" key="16">
    <source>
        <dbReference type="ARBA" id="ARBA00048679"/>
    </source>
</evidence>
<dbReference type="FunFam" id="3.30.200.20:FF:000052">
    <property type="entry name" value="Serine/threonine-protein kinase RIO2"/>
    <property type="match status" value="1"/>
</dbReference>
<keyword evidence="12" id="KW-0418">Kinase</keyword>
<dbReference type="GO" id="GO:0046872">
    <property type="term" value="F:metal ion binding"/>
    <property type="evidence" value="ECO:0007669"/>
    <property type="project" value="UniProtKB-KW"/>
</dbReference>
<dbReference type="SUPFAM" id="SSF56112">
    <property type="entry name" value="Protein kinase-like (PK-like)"/>
    <property type="match status" value="1"/>
</dbReference>
<dbReference type="Pfam" id="PF01163">
    <property type="entry name" value="RIO1"/>
    <property type="match status" value="1"/>
</dbReference>
<comment type="caution">
    <text evidence="23">The sequence shown here is derived from an EMBL/GenBank/DDBJ whole genome shotgun (WGS) entry which is preliminary data.</text>
</comment>
<dbReference type="GO" id="GO:0030688">
    <property type="term" value="C:preribosome, small subunit precursor"/>
    <property type="evidence" value="ECO:0007669"/>
    <property type="project" value="TreeGrafter"/>
</dbReference>
<dbReference type="FunFam" id="1.10.10.10:FF:000053">
    <property type="entry name" value="Serine/threonine-protein kinase RIO2"/>
    <property type="match status" value="1"/>
</dbReference>
<evidence type="ECO:0000256" key="19">
    <source>
        <dbReference type="ARBA" id="ARBA00068837"/>
    </source>
</evidence>
<evidence type="ECO:0000256" key="20">
    <source>
        <dbReference type="ARBA" id="ARBA00076005"/>
    </source>
</evidence>
<keyword evidence="5" id="KW-0963">Cytoplasm</keyword>
<dbReference type="InterPro" id="IPR030484">
    <property type="entry name" value="Rio2"/>
</dbReference>
<dbReference type="AlphaFoldDB" id="A0AAV2BXD4"/>
<dbReference type="EMBL" id="CAXIEN010000588">
    <property type="protein sequence ID" value="CAL1300892.1"/>
    <property type="molecule type" value="Genomic_DNA"/>
</dbReference>
<evidence type="ECO:0000256" key="6">
    <source>
        <dbReference type="ARBA" id="ARBA00022517"/>
    </source>
</evidence>
<evidence type="ECO:0000256" key="15">
    <source>
        <dbReference type="ARBA" id="ARBA00047899"/>
    </source>
</evidence>
<sequence>MGKLNVTVLRYLSREDFRALAAVEMGMKNHELVPGALVASIANFKHGGCHKRLLNLTRHRLVAYERGKRYDGYRLTNAGYDYLALRALASKDVIASVGNQVGTGKESDIFLVADKDGKEMVLKLHRLGRISFKKIKEKRDYHQHRNSASWLYLARLAAVKEFHFMQALYERNFPVPKPYEFNRHCVVMGVVKGYPLCQVSDVSDVPALYEELMDLLVRLANHGLIHGDFNEFNLILGDDDHVTLIDFPQMISTSHPNAEWYFDRDVTCIREFFRKKFDYESEFYPTFKEIERNDHLDITTAASGYSKEIQDDLKKAVELMKEESENESDEDHDGSEEEDSKNTRKDTRNLLERYLDESVVALKDSDVSLSLEDDLHQFEKLNLSEEITSLNIEKDLPQENSPDENTECNEEGESIDKPVQFKKSKTFSTRSVSTIPPEEIKARLRKQRIKRQEREQKRRLTVKGEANATNRVKRENRDTVKQVVDFCEW</sequence>
<comment type="subunit">
    <text evidence="17">Associated with late 40S pre-ribosomal particles. Interacts with PLK1 (via its N-terminus).</text>
</comment>
<evidence type="ECO:0000256" key="13">
    <source>
        <dbReference type="ARBA" id="ARBA00022840"/>
    </source>
</evidence>
<evidence type="ECO:0000256" key="21">
    <source>
        <dbReference type="SAM" id="MobiDB-lite"/>
    </source>
</evidence>
<evidence type="ECO:0000256" key="9">
    <source>
        <dbReference type="ARBA" id="ARBA00022679"/>
    </source>
</evidence>
<name>A0AAV2BXD4_9ARAC</name>
<proteinExistence type="inferred from homology"/>
<evidence type="ECO:0000256" key="18">
    <source>
        <dbReference type="ARBA" id="ARBA00068353"/>
    </source>
</evidence>
<dbReference type="GO" id="GO:0004674">
    <property type="term" value="F:protein serine/threonine kinase activity"/>
    <property type="evidence" value="ECO:0007669"/>
    <property type="project" value="UniProtKB-KW"/>
</dbReference>
<comment type="catalytic activity">
    <reaction evidence="16">
        <text>L-seryl-[protein] + ATP = O-phospho-L-seryl-[protein] + ADP + H(+)</text>
        <dbReference type="Rhea" id="RHEA:17989"/>
        <dbReference type="Rhea" id="RHEA-COMP:9863"/>
        <dbReference type="Rhea" id="RHEA-COMP:11604"/>
        <dbReference type="ChEBI" id="CHEBI:15378"/>
        <dbReference type="ChEBI" id="CHEBI:29999"/>
        <dbReference type="ChEBI" id="CHEBI:30616"/>
        <dbReference type="ChEBI" id="CHEBI:83421"/>
        <dbReference type="ChEBI" id="CHEBI:456216"/>
        <dbReference type="EC" id="2.7.11.1"/>
    </reaction>
</comment>
<feature type="compositionally biased region" description="Acidic residues" evidence="21">
    <location>
        <begin position="401"/>
        <end position="413"/>
    </location>
</feature>
<dbReference type="SUPFAM" id="SSF46785">
    <property type="entry name" value="Winged helix' DNA-binding domain"/>
    <property type="match status" value="1"/>
</dbReference>
<evidence type="ECO:0000256" key="2">
    <source>
        <dbReference type="ARBA" id="ARBA00004496"/>
    </source>
</evidence>
<keyword evidence="10" id="KW-0479">Metal-binding</keyword>
<dbReference type="SMART" id="SM00090">
    <property type="entry name" value="RIO"/>
    <property type="match status" value="1"/>
</dbReference>
<dbReference type="InterPro" id="IPR036388">
    <property type="entry name" value="WH-like_DNA-bd_sf"/>
</dbReference>
<dbReference type="PROSITE" id="PS01245">
    <property type="entry name" value="RIO1"/>
    <property type="match status" value="1"/>
</dbReference>
<evidence type="ECO:0000256" key="12">
    <source>
        <dbReference type="ARBA" id="ARBA00022777"/>
    </source>
</evidence>
<keyword evidence="14" id="KW-0460">Magnesium</keyword>
<evidence type="ECO:0000259" key="22">
    <source>
        <dbReference type="SMART" id="SM00090"/>
    </source>
</evidence>
<keyword evidence="9" id="KW-0808">Transferase</keyword>
<keyword evidence="6" id="KW-0690">Ribosome biogenesis</keyword>
<keyword evidence="7" id="KW-0723">Serine/threonine-protein kinase</keyword>
<evidence type="ECO:0000256" key="10">
    <source>
        <dbReference type="ARBA" id="ARBA00022723"/>
    </source>
</evidence>
<dbReference type="InterPro" id="IPR018935">
    <property type="entry name" value="RIO_kinase_CS"/>
</dbReference>
<dbReference type="InterPro" id="IPR015285">
    <property type="entry name" value="RIO2_wHTH_N"/>
</dbReference>
<evidence type="ECO:0000256" key="17">
    <source>
        <dbReference type="ARBA" id="ARBA00064676"/>
    </source>
</evidence>
<dbReference type="PANTHER" id="PTHR45852">
    <property type="entry name" value="SER/THR-PROTEIN KINASE RIO2"/>
    <property type="match status" value="1"/>
</dbReference>
<feature type="region of interest" description="Disordered" evidence="21">
    <location>
        <begin position="396"/>
        <end position="416"/>
    </location>
</feature>
<comment type="similarity">
    <text evidence="3">Belongs to the protein kinase superfamily. RIO-type Ser/Thr kinase family.</text>
</comment>
<comment type="catalytic activity">
    <reaction evidence="15">
        <text>L-threonyl-[protein] + ATP = O-phospho-L-threonyl-[protein] + ADP + H(+)</text>
        <dbReference type="Rhea" id="RHEA:46608"/>
        <dbReference type="Rhea" id="RHEA-COMP:11060"/>
        <dbReference type="Rhea" id="RHEA-COMP:11605"/>
        <dbReference type="ChEBI" id="CHEBI:15378"/>
        <dbReference type="ChEBI" id="CHEBI:30013"/>
        <dbReference type="ChEBI" id="CHEBI:30616"/>
        <dbReference type="ChEBI" id="CHEBI:61977"/>
        <dbReference type="ChEBI" id="CHEBI:456216"/>
        <dbReference type="EC" id="2.7.11.1"/>
    </reaction>
</comment>
<dbReference type="Pfam" id="PF09202">
    <property type="entry name" value="Rio2_N"/>
    <property type="match status" value="1"/>
</dbReference>
<dbReference type="InterPro" id="IPR000687">
    <property type="entry name" value="RIO_kinase"/>
</dbReference>
<dbReference type="InterPro" id="IPR036390">
    <property type="entry name" value="WH_DNA-bd_sf"/>
</dbReference>
<keyword evidence="24" id="KW-1185">Reference proteome</keyword>
<gene>
    <name evidence="23" type="ORF">LARSCL_LOCUS22181</name>
</gene>
<dbReference type="FunFam" id="1.10.510.10:FF:000307">
    <property type="entry name" value="Serine/threonine-protein kinase RIO2"/>
    <property type="match status" value="1"/>
</dbReference>
<organism evidence="23 24">
    <name type="scientific">Larinioides sclopetarius</name>
    <dbReference type="NCBI Taxonomy" id="280406"/>
    <lineage>
        <taxon>Eukaryota</taxon>
        <taxon>Metazoa</taxon>
        <taxon>Ecdysozoa</taxon>
        <taxon>Arthropoda</taxon>
        <taxon>Chelicerata</taxon>
        <taxon>Arachnida</taxon>
        <taxon>Araneae</taxon>
        <taxon>Araneomorphae</taxon>
        <taxon>Entelegynae</taxon>
        <taxon>Araneoidea</taxon>
        <taxon>Araneidae</taxon>
        <taxon>Larinioides</taxon>
    </lineage>
</organism>
<comment type="subcellular location">
    <subcellularLocation>
        <location evidence="2">Cytoplasm</location>
    </subcellularLocation>
</comment>
<protein>
    <recommendedName>
        <fullName evidence="18">Serine/threonine-protein kinase RIO2</fullName>
        <ecNumber evidence="4">2.7.11.1</ecNumber>
    </recommendedName>
    <alternativeName>
        <fullName evidence="20">RIO kinase 2</fullName>
    </alternativeName>
    <alternativeName>
        <fullName evidence="19">Serine/threonine-protein kinase rio2</fullName>
    </alternativeName>
</protein>
<dbReference type="InterPro" id="IPR018934">
    <property type="entry name" value="RIO_dom"/>
</dbReference>
<dbReference type="CDD" id="cd05144">
    <property type="entry name" value="RIO2_C"/>
    <property type="match status" value="1"/>
</dbReference>
<dbReference type="GO" id="GO:0005634">
    <property type="term" value="C:nucleus"/>
    <property type="evidence" value="ECO:0007669"/>
    <property type="project" value="TreeGrafter"/>
</dbReference>
<dbReference type="Gene3D" id="1.10.10.10">
    <property type="entry name" value="Winged helix-like DNA-binding domain superfamily/Winged helix DNA-binding domain"/>
    <property type="match status" value="1"/>
</dbReference>
<evidence type="ECO:0000256" key="1">
    <source>
        <dbReference type="ARBA" id="ARBA00001946"/>
    </source>
</evidence>
<evidence type="ECO:0000256" key="3">
    <source>
        <dbReference type="ARBA" id="ARBA00009196"/>
    </source>
</evidence>
<comment type="cofactor">
    <cofactor evidence="1">
        <name>Mg(2+)</name>
        <dbReference type="ChEBI" id="CHEBI:18420"/>
    </cofactor>
</comment>
<dbReference type="Gene3D" id="1.10.510.10">
    <property type="entry name" value="Transferase(Phosphotransferase) domain 1"/>
    <property type="match status" value="1"/>
</dbReference>
<evidence type="ECO:0000256" key="4">
    <source>
        <dbReference type="ARBA" id="ARBA00012513"/>
    </source>
</evidence>
<feature type="domain" description="RIO kinase" evidence="22">
    <location>
        <begin position="66"/>
        <end position="292"/>
    </location>
</feature>
<dbReference type="EC" id="2.7.11.1" evidence="4"/>
<dbReference type="Proteomes" id="UP001497382">
    <property type="component" value="Unassembled WGS sequence"/>
</dbReference>
<feature type="compositionally biased region" description="Acidic residues" evidence="21">
    <location>
        <begin position="324"/>
        <end position="339"/>
    </location>
</feature>
<feature type="region of interest" description="Disordered" evidence="21">
    <location>
        <begin position="320"/>
        <end position="345"/>
    </location>
</feature>
<dbReference type="InterPro" id="IPR011009">
    <property type="entry name" value="Kinase-like_dom_sf"/>
</dbReference>
<dbReference type="GO" id="GO:0005829">
    <property type="term" value="C:cytosol"/>
    <property type="evidence" value="ECO:0007669"/>
    <property type="project" value="TreeGrafter"/>
</dbReference>
<evidence type="ECO:0000313" key="23">
    <source>
        <dbReference type="EMBL" id="CAL1300892.1"/>
    </source>
</evidence>
<evidence type="ECO:0000313" key="24">
    <source>
        <dbReference type="Proteomes" id="UP001497382"/>
    </source>
</evidence>
<evidence type="ECO:0000256" key="14">
    <source>
        <dbReference type="ARBA" id="ARBA00022842"/>
    </source>
</evidence>
<dbReference type="GO" id="GO:0030490">
    <property type="term" value="P:maturation of SSU-rRNA"/>
    <property type="evidence" value="ECO:0007669"/>
    <property type="project" value="TreeGrafter"/>
</dbReference>
<keyword evidence="13" id="KW-0067">ATP-binding</keyword>
<keyword evidence="8" id="KW-0597">Phosphoprotein</keyword>
<reference evidence="23 24" key="1">
    <citation type="submission" date="2024-04" db="EMBL/GenBank/DDBJ databases">
        <authorList>
            <person name="Rising A."/>
            <person name="Reimegard J."/>
            <person name="Sonavane S."/>
            <person name="Akerstrom W."/>
            <person name="Nylinder S."/>
            <person name="Hedman E."/>
            <person name="Kallberg Y."/>
        </authorList>
    </citation>
    <scope>NUCLEOTIDE SEQUENCE [LARGE SCALE GENOMIC DNA]</scope>
</reference>
<dbReference type="Gene3D" id="3.30.200.20">
    <property type="entry name" value="Phosphorylase Kinase, domain 1"/>
    <property type="match status" value="1"/>
</dbReference>
<dbReference type="GO" id="GO:0005524">
    <property type="term" value="F:ATP binding"/>
    <property type="evidence" value="ECO:0007669"/>
    <property type="project" value="UniProtKB-KW"/>
</dbReference>